<name>D7U063_VITVI</name>
<feature type="chain" id="PRO_5003106482" evidence="1">
    <location>
        <begin position="29"/>
        <end position="61"/>
    </location>
</feature>
<evidence type="ECO:0000256" key="1">
    <source>
        <dbReference type="SAM" id="SignalP"/>
    </source>
</evidence>
<proteinExistence type="predicted"/>
<evidence type="ECO:0000313" key="2">
    <source>
        <dbReference type="EMBL" id="CBI36009.3"/>
    </source>
</evidence>
<organism evidence="2 3">
    <name type="scientific">Vitis vinifera</name>
    <name type="common">Grape</name>
    <dbReference type="NCBI Taxonomy" id="29760"/>
    <lineage>
        <taxon>Eukaryota</taxon>
        <taxon>Viridiplantae</taxon>
        <taxon>Streptophyta</taxon>
        <taxon>Embryophyta</taxon>
        <taxon>Tracheophyta</taxon>
        <taxon>Spermatophyta</taxon>
        <taxon>Magnoliopsida</taxon>
        <taxon>eudicotyledons</taxon>
        <taxon>Gunneridae</taxon>
        <taxon>Pentapetalae</taxon>
        <taxon>rosids</taxon>
        <taxon>Vitales</taxon>
        <taxon>Vitaceae</taxon>
        <taxon>Viteae</taxon>
        <taxon>Vitis</taxon>
    </lineage>
</organism>
<reference evidence="3" key="1">
    <citation type="journal article" date="2007" name="Nature">
        <title>The grapevine genome sequence suggests ancestral hexaploidization in major angiosperm phyla.</title>
        <authorList>
            <consortium name="The French-Italian Public Consortium for Grapevine Genome Characterization."/>
            <person name="Jaillon O."/>
            <person name="Aury J.-M."/>
            <person name="Noel B."/>
            <person name="Policriti A."/>
            <person name="Clepet C."/>
            <person name="Casagrande A."/>
            <person name="Choisne N."/>
            <person name="Aubourg S."/>
            <person name="Vitulo N."/>
            <person name="Jubin C."/>
            <person name="Vezzi A."/>
            <person name="Legeai F."/>
            <person name="Hugueney P."/>
            <person name="Dasilva C."/>
            <person name="Horner D."/>
            <person name="Mica E."/>
            <person name="Jublot D."/>
            <person name="Poulain J."/>
            <person name="Bruyere C."/>
            <person name="Billault A."/>
            <person name="Segurens B."/>
            <person name="Gouyvenoux M."/>
            <person name="Ugarte E."/>
            <person name="Cattonaro F."/>
            <person name="Anthouard V."/>
            <person name="Vico V."/>
            <person name="Del Fabbro C."/>
            <person name="Alaux M."/>
            <person name="Di Gaspero G."/>
            <person name="Dumas V."/>
            <person name="Felice N."/>
            <person name="Paillard S."/>
            <person name="Juman I."/>
            <person name="Moroldo M."/>
            <person name="Scalabrin S."/>
            <person name="Canaguier A."/>
            <person name="Le Clainche I."/>
            <person name="Malacrida G."/>
            <person name="Durand E."/>
            <person name="Pesole G."/>
            <person name="Laucou V."/>
            <person name="Chatelet P."/>
            <person name="Merdinoglu D."/>
            <person name="Delledonne M."/>
            <person name="Pezzotti M."/>
            <person name="Lecharny A."/>
            <person name="Scarpelli C."/>
            <person name="Artiguenave F."/>
            <person name="Pe M.E."/>
            <person name="Valle G."/>
            <person name="Morgante M."/>
            <person name="Caboche M."/>
            <person name="Adam-Blondon A.-F."/>
            <person name="Weissenbach J."/>
            <person name="Quetier F."/>
            <person name="Wincker P."/>
        </authorList>
    </citation>
    <scope>NUCLEOTIDE SEQUENCE [LARGE SCALE GENOMIC DNA]</scope>
    <source>
        <strain evidence="3">cv. Pinot noir / PN40024</strain>
    </source>
</reference>
<dbReference type="HOGENOM" id="CLU_2927334_0_0_1"/>
<keyword evidence="1" id="KW-0732">Signal</keyword>
<gene>
    <name evidence="2" type="ordered locus">VIT_09s0002g02860</name>
</gene>
<dbReference type="PaxDb" id="29760-VIT_09s0002g02860.t01"/>
<protein>
    <submittedName>
        <fullName evidence="2">Uncharacterized protein</fullName>
    </submittedName>
</protein>
<feature type="signal peptide" evidence="1">
    <location>
        <begin position="1"/>
        <end position="28"/>
    </location>
</feature>
<dbReference type="InParanoid" id="D7U063"/>
<dbReference type="EMBL" id="FN596494">
    <property type="protein sequence ID" value="CBI36009.3"/>
    <property type="molecule type" value="Genomic_DNA"/>
</dbReference>
<evidence type="ECO:0000313" key="3">
    <source>
        <dbReference type="Proteomes" id="UP000009183"/>
    </source>
</evidence>
<sequence>MLVRKTRRPMEMLVVLAGFLALTATVDGQDQSGAHISLKSHGSLPSLSPRSLIYCTVYLQD</sequence>
<accession>D7U063</accession>
<dbReference type="Proteomes" id="UP000009183">
    <property type="component" value="Chromosome 9"/>
</dbReference>
<dbReference type="AlphaFoldDB" id="D7U063"/>
<keyword evidence="3" id="KW-1185">Reference proteome</keyword>